<dbReference type="PANTHER" id="PTHR30537">
    <property type="entry name" value="HTH-TYPE TRANSCRIPTIONAL REGULATOR"/>
    <property type="match status" value="1"/>
</dbReference>
<evidence type="ECO:0000256" key="1">
    <source>
        <dbReference type="ARBA" id="ARBA00009437"/>
    </source>
</evidence>
<feature type="domain" description="HTH lysR-type" evidence="5">
    <location>
        <begin position="17"/>
        <end position="74"/>
    </location>
</feature>
<dbReference type="InterPro" id="IPR036390">
    <property type="entry name" value="WH_DNA-bd_sf"/>
</dbReference>
<dbReference type="InterPro" id="IPR036388">
    <property type="entry name" value="WH-like_DNA-bd_sf"/>
</dbReference>
<evidence type="ECO:0000259" key="5">
    <source>
        <dbReference type="PROSITE" id="PS50931"/>
    </source>
</evidence>
<dbReference type="PANTHER" id="PTHR30537:SF74">
    <property type="entry name" value="HTH-TYPE TRANSCRIPTIONAL REGULATOR TRPI"/>
    <property type="match status" value="1"/>
</dbReference>
<dbReference type="EMBL" id="JADDIV010000003">
    <property type="protein sequence ID" value="MBE7368352.1"/>
    <property type="molecule type" value="Genomic_DNA"/>
</dbReference>
<dbReference type="Pfam" id="PF00126">
    <property type="entry name" value="HTH_1"/>
    <property type="match status" value="1"/>
</dbReference>
<evidence type="ECO:0000256" key="3">
    <source>
        <dbReference type="ARBA" id="ARBA00023125"/>
    </source>
</evidence>
<dbReference type="RefSeq" id="WP_193676947.1">
    <property type="nucleotide sequence ID" value="NZ_JADDIV010000003.1"/>
</dbReference>
<evidence type="ECO:0000313" key="6">
    <source>
        <dbReference type="EMBL" id="MBE7368352.1"/>
    </source>
</evidence>
<dbReference type="Pfam" id="PF03466">
    <property type="entry name" value="LysR_substrate"/>
    <property type="match status" value="1"/>
</dbReference>
<keyword evidence="2" id="KW-0805">Transcription regulation</keyword>
<organism evidence="6 7">
    <name type="scientific">Ramlibacter pallidus</name>
    <dbReference type="NCBI Taxonomy" id="2780087"/>
    <lineage>
        <taxon>Bacteria</taxon>
        <taxon>Pseudomonadati</taxon>
        <taxon>Pseudomonadota</taxon>
        <taxon>Betaproteobacteria</taxon>
        <taxon>Burkholderiales</taxon>
        <taxon>Comamonadaceae</taxon>
        <taxon>Ramlibacter</taxon>
    </lineage>
</organism>
<proteinExistence type="inferred from homology"/>
<dbReference type="Gene3D" id="3.40.190.10">
    <property type="entry name" value="Periplasmic binding protein-like II"/>
    <property type="match status" value="2"/>
</dbReference>
<dbReference type="InterPro" id="IPR000847">
    <property type="entry name" value="LysR_HTH_N"/>
</dbReference>
<gene>
    <name evidence="6" type="ORF">IM787_12405</name>
</gene>
<dbReference type="PRINTS" id="PR00039">
    <property type="entry name" value="HTHLYSR"/>
</dbReference>
<dbReference type="InterPro" id="IPR005119">
    <property type="entry name" value="LysR_subst-bd"/>
</dbReference>
<keyword evidence="7" id="KW-1185">Reference proteome</keyword>
<keyword evidence="4" id="KW-0804">Transcription</keyword>
<keyword evidence="3" id="KW-0238">DNA-binding</keyword>
<dbReference type="CDD" id="cd08432">
    <property type="entry name" value="PBP2_GcdR_TrpI_HvrB_AmpR_like"/>
    <property type="match status" value="1"/>
</dbReference>
<accession>A0ABR9S4B4</accession>
<protein>
    <submittedName>
        <fullName evidence="6">LysR family transcriptional regulator</fullName>
    </submittedName>
</protein>
<comment type="caution">
    <text evidence="6">The sequence shown here is derived from an EMBL/GenBank/DDBJ whole genome shotgun (WGS) entry which is preliminary data.</text>
</comment>
<dbReference type="SUPFAM" id="SSF53850">
    <property type="entry name" value="Periplasmic binding protein-like II"/>
    <property type="match status" value="1"/>
</dbReference>
<name>A0ABR9S4B4_9BURK</name>
<dbReference type="Proteomes" id="UP000806285">
    <property type="component" value="Unassembled WGS sequence"/>
</dbReference>
<evidence type="ECO:0000313" key="7">
    <source>
        <dbReference type="Proteomes" id="UP000806285"/>
    </source>
</evidence>
<dbReference type="Gene3D" id="1.10.10.10">
    <property type="entry name" value="Winged helix-like DNA-binding domain superfamily/Winged helix DNA-binding domain"/>
    <property type="match status" value="1"/>
</dbReference>
<dbReference type="PROSITE" id="PS50931">
    <property type="entry name" value="HTH_LYSR"/>
    <property type="match status" value="1"/>
</dbReference>
<evidence type="ECO:0000256" key="4">
    <source>
        <dbReference type="ARBA" id="ARBA00023163"/>
    </source>
</evidence>
<reference evidence="6 7" key="1">
    <citation type="submission" date="2020-10" db="EMBL/GenBank/DDBJ databases">
        <title>Ramlibacter sp. HM2 16S ribosomal RNA gene Genome sequencing and assembly.</title>
        <authorList>
            <person name="Kang M."/>
        </authorList>
    </citation>
    <scope>NUCLEOTIDE SEQUENCE [LARGE SCALE GENOMIC DNA]</scope>
    <source>
        <strain evidence="6 7">HM2</strain>
    </source>
</reference>
<dbReference type="InterPro" id="IPR058163">
    <property type="entry name" value="LysR-type_TF_proteobact-type"/>
</dbReference>
<evidence type="ECO:0000256" key="2">
    <source>
        <dbReference type="ARBA" id="ARBA00023015"/>
    </source>
</evidence>
<sequence>MHFANANGQELPRSRQLRLDLLHTFEAAARHLSFTQAGAELSLSQSAVSRQVQQLEESVGAALFERRHRALFLTEAGRILQRAVEDSLERLRDAAARVRSTGTRRPLTVTCTPGFASFWLIPRLAHFTAVHPDVDVRIAATLEIVDLQRSDVDLAVRFVPSAQGEGPMLFEEQVQPMCAPRLLRDPGRPLATPADLEHHTLLTIEHDAPLPDWEPWLRLMGLPAPRMTRTLRFLRYSEAVEAAVAGHGVVIGRLPLLADLVRAKKLVAPFRGAAASSRGYFVTLSPQAADDANARAFADWLVAQARSEQPRTRARA</sequence>
<dbReference type="SUPFAM" id="SSF46785">
    <property type="entry name" value="Winged helix' DNA-binding domain"/>
    <property type="match status" value="1"/>
</dbReference>
<comment type="similarity">
    <text evidence="1">Belongs to the LysR transcriptional regulatory family.</text>
</comment>